<organism evidence="3 4">
    <name type="scientific">Pseudoclavibacter terrae</name>
    <dbReference type="NCBI Taxonomy" id="1530195"/>
    <lineage>
        <taxon>Bacteria</taxon>
        <taxon>Bacillati</taxon>
        <taxon>Actinomycetota</taxon>
        <taxon>Actinomycetes</taxon>
        <taxon>Micrococcales</taxon>
        <taxon>Microbacteriaceae</taxon>
        <taxon>Pseudoclavibacter</taxon>
    </lineage>
</organism>
<comment type="caution">
    <text evidence="3">The sequence shown here is derived from an EMBL/GenBank/DDBJ whole genome shotgun (WGS) entry which is preliminary data.</text>
</comment>
<dbReference type="SMART" id="SM00116">
    <property type="entry name" value="CBS"/>
    <property type="match status" value="2"/>
</dbReference>
<dbReference type="InterPro" id="IPR027275">
    <property type="entry name" value="PRC-brl_dom"/>
</dbReference>
<dbReference type="Pfam" id="PF26205">
    <property type="entry name" value="SH3_actinomycetes"/>
    <property type="match status" value="1"/>
</dbReference>
<dbReference type="SMART" id="SM00924">
    <property type="entry name" value="MgtE_N"/>
    <property type="match status" value="1"/>
</dbReference>
<dbReference type="Gene3D" id="3.10.580.10">
    <property type="entry name" value="CBS-domain"/>
    <property type="match status" value="1"/>
</dbReference>
<keyword evidence="4" id="KW-1185">Reference proteome</keyword>
<dbReference type="SUPFAM" id="SSF50346">
    <property type="entry name" value="PRC-barrel domain"/>
    <property type="match status" value="1"/>
</dbReference>
<dbReference type="SUPFAM" id="SSF54631">
    <property type="entry name" value="CBS-domain pair"/>
    <property type="match status" value="1"/>
</dbReference>
<dbReference type="AlphaFoldDB" id="A0A7J5B8K5"/>
<dbReference type="GO" id="GO:0016020">
    <property type="term" value="C:membrane"/>
    <property type="evidence" value="ECO:0007669"/>
    <property type="project" value="InterPro"/>
</dbReference>
<sequence>MSVSKVFTARLSACPVFDEDGDRIGKVRDVIVEYRAAHSPRVNGLVVETKSKRLIFIPIRQVESIGSGQIVVSGEIDSRPFVQHGQEVRVLADLADRSVTFNDGTATGTIEDVQIEEDAQGYWNVGQLFVRLPRKSKQLFGTGPTRFATWDEVTPEVTIGEQQAATQFLTAHSDMKPSDFATALLDLPDARLKEVVSMLPDERLADVLEEMRESDQVTIIEWLDEEHAADVLDKMQPDDAADLVAKLDAVKSEALLQRMDPEEAEEVRMLLEFAPDTAGGLMTTDPVILPGDATVAEALVLIRRKDLPAALATSVFVTLSPYEPPTGRYLGLVHFQRLLRYPPHERLDTILDREMEPAPTTMRDAEVARVLASYDLVALPVIDEAHRLVGVVTIDDVLDHLLPEDWRQVDAEGEVVPSRVSQRVGTKRAVTAPANSPVVRRTHGTS</sequence>
<dbReference type="OrthoDB" id="9764830at2"/>
<dbReference type="InterPro" id="IPR000644">
    <property type="entry name" value="CBS_dom"/>
</dbReference>
<dbReference type="GO" id="GO:0015095">
    <property type="term" value="F:magnesium ion transmembrane transporter activity"/>
    <property type="evidence" value="ECO:0007669"/>
    <property type="project" value="InterPro"/>
</dbReference>
<evidence type="ECO:0000259" key="2">
    <source>
        <dbReference type="PROSITE" id="PS51371"/>
    </source>
</evidence>
<dbReference type="PROSITE" id="PS51371">
    <property type="entry name" value="CBS"/>
    <property type="match status" value="2"/>
</dbReference>
<dbReference type="EMBL" id="WBJX01000001">
    <property type="protein sequence ID" value="KAB1639660.1"/>
    <property type="molecule type" value="Genomic_DNA"/>
</dbReference>
<dbReference type="InterPro" id="IPR046342">
    <property type="entry name" value="CBS_dom_sf"/>
</dbReference>
<dbReference type="InterPro" id="IPR011033">
    <property type="entry name" value="PRC_barrel-like_sf"/>
</dbReference>
<evidence type="ECO:0000313" key="4">
    <source>
        <dbReference type="Proteomes" id="UP000490386"/>
    </source>
</evidence>
<feature type="domain" description="CBS" evidence="2">
    <location>
        <begin position="282"/>
        <end position="349"/>
    </location>
</feature>
<protein>
    <submittedName>
        <fullName evidence="3">CBS domain-containing protein</fullName>
    </submittedName>
</protein>
<dbReference type="RefSeq" id="WP_104253873.1">
    <property type="nucleotide sequence ID" value="NZ_CANKVH010000010.1"/>
</dbReference>
<dbReference type="PANTHER" id="PTHR43773">
    <property type="entry name" value="MAGNESIUM TRANSPORTER MGTE"/>
    <property type="match status" value="1"/>
</dbReference>
<keyword evidence="1" id="KW-0129">CBS domain</keyword>
<dbReference type="InterPro" id="IPR058838">
    <property type="entry name" value="SH3_actinomycetes"/>
</dbReference>
<dbReference type="Gene3D" id="1.25.60.10">
    <property type="entry name" value="MgtE N-terminal domain-like"/>
    <property type="match status" value="1"/>
</dbReference>
<dbReference type="PANTHER" id="PTHR43773:SF1">
    <property type="entry name" value="MAGNESIUM TRANSPORTER MGTE"/>
    <property type="match status" value="1"/>
</dbReference>
<feature type="domain" description="CBS" evidence="2">
    <location>
        <begin position="351"/>
        <end position="409"/>
    </location>
</feature>
<dbReference type="SUPFAM" id="SSF158791">
    <property type="entry name" value="MgtE N-terminal domain-like"/>
    <property type="match status" value="1"/>
</dbReference>
<accession>A0A7J5B8K5</accession>
<gene>
    <name evidence="3" type="ORF">F8O03_04875</name>
</gene>
<evidence type="ECO:0000256" key="1">
    <source>
        <dbReference type="PROSITE-ProRule" id="PRU00703"/>
    </source>
</evidence>
<proteinExistence type="predicted"/>
<evidence type="ECO:0000313" key="3">
    <source>
        <dbReference type="EMBL" id="KAB1639660.1"/>
    </source>
</evidence>
<dbReference type="InterPro" id="IPR006669">
    <property type="entry name" value="MgtE_transporter"/>
</dbReference>
<dbReference type="Pfam" id="PF00571">
    <property type="entry name" value="CBS"/>
    <property type="match status" value="2"/>
</dbReference>
<dbReference type="Pfam" id="PF03448">
    <property type="entry name" value="MgtE_N"/>
    <property type="match status" value="1"/>
</dbReference>
<reference evidence="3 4" key="1">
    <citation type="submission" date="2019-09" db="EMBL/GenBank/DDBJ databases">
        <title>Phylogeny of genus Pseudoclavibacter and closely related genus.</title>
        <authorList>
            <person name="Li Y."/>
        </authorList>
    </citation>
    <scope>NUCLEOTIDE SEQUENCE [LARGE SCALE GENOMIC DNA]</scope>
    <source>
        <strain evidence="3 4">THG-MD12</strain>
    </source>
</reference>
<dbReference type="Pfam" id="PF05239">
    <property type="entry name" value="PRC"/>
    <property type="match status" value="1"/>
</dbReference>
<dbReference type="Gene3D" id="2.30.30.240">
    <property type="entry name" value="PRC-barrel domain"/>
    <property type="match status" value="1"/>
</dbReference>
<dbReference type="InterPro" id="IPR038076">
    <property type="entry name" value="MgtE_N_sf"/>
</dbReference>
<dbReference type="Proteomes" id="UP000490386">
    <property type="component" value="Unassembled WGS sequence"/>
</dbReference>
<dbReference type="CDD" id="cd04606">
    <property type="entry name" value="CBS_pair_Mg_transporter"/>
    <property type="match status" value="1"/>
</dbReference>
<dbReference type="InterPro" id="IPR006668">
    <property type="entry name" value="Mg_transptr_MgtE_intracell_dom"/>
</dbReference>
<name>A0A7J5B8K5_9MICO</name>